<evidence type="ECO:0000259" key="1">
    <source>
        <dbReference type="Pfam" id="PF21906"/>
    </source>
</evidence>
<evidence type="ECO:0000313" key="2">
    <source>
        <dbReference type="EMBL" id="KJF42039.1"/>
    </source>
</evidence>
<protein>
    <recommendedName>
        <fullName evidence="1">NrtR DNA-binding winged helix domain-containing protein</fullName>
    </recommendedName>
</protein>
<dbReference type="PATRIC" id="fig|1544798.3.peg.4668"/>
<dbReference type="SUPFAM" id="SSF55811">
    <property type="entry name" value="Nudix"/>
    <property type="match status" value="1"/>
</dbReference>
<dbReference type="OrthoDB" id="9786141at2"/>
<organism evidence="2 3">
    <name type="scientific">Draconibacterium sediminis</name>
    <dbReference type="NCBI Taxonomy" id="1544798"/>
    <lineage>
        <taxon>Bacteria</taxon>
        <taxon>Pseudomonadati</taxon>
        <taxon>Bacteroidota</taxon>
        <taxon>Bacteroidia</taxon>
        <taxon>Marinilabiliales</taxon>
        <taxon>Prolixibacteraceae</taxon>
        <taxon>Draconibacterium</taxon>
    </lineage>
</organism>
<dbReference type="Gene3D" id="3.90.79.10">
    <property type="entry name" value="Nucleoside Triphosphate Pyrophosphohydrolase"/>
    <property type="match status" value="1"/>
</dbReference>
<dbReference type="InterPro" id="IPR036390">
    <property type="entry name" value="WH_DNA-bd_sf"/>
</dbReference>
<dbReference type="InterPro" id="IPR036388">
    <property type="entry name" value="WH-like_DNA-bd_sf"/>
</dbReference>
<reference evidence="2 3" key="1">
    <citation type="submission" date="2014-09" db="EMBL/GenBank/DDBJ databases">
        <title>Draft Genome Sequence of Draconibacterium sp. JN14CK-3.</title>
        <authorList>
            <person name="Dong C."/>
            <person name="Lai Q."/>
            <person name="Shao Z."/>
        </authorList>
    </citation>
    <scope>NUCLEOTIDE SEQUENCE [LARGE SCALE GENOMIC DNA]</scope>
    <source>
        <strain evidence="2 3">JN14CK-3</strain>
    </source>
</reference>
<dbReference type="RefSeq" id="WP_045033365.1">
    <property type="nucleotide sequence ID" value="NZ_CAJXKZ010000001.1"/>
</dbReference>
<keyword evidence="3" id="KW-1185">Reference proteome</keyword>
<name>A0A0D8J5J8_9BACT</name>
<dbReference type="Gene3D" id="1.10.10.10">
    <property type="entry name" value="Winged helix-like DNA-binding domain superfamily/Winged helix DNA-binding domain"/>
    <property type="match status" value="1"/>
</dbReference>
<comment type="caution">
    <text evidence="2">The sequence shown here is derived from an EMBL/GenBank/DDBJ whole genome shotgun (WGS) entry which is preliminary data.</text>
</comment>
<dbReference type="Proteomes" id="UP000032544">
    <property type="component" value="Unassembled WGS sequence"/>
</dbReference>
<feature type="domain" description="NrtR DNA-binding winged helix" evidence="1">
    <location>
        <begin position="171"/>
        <end position="231"/>
    </location>
</feature>
<dbReference type="AlphaFoldDB" id="A0A0D8J5J8"/>
<dbReference type="InterPro" id="IPR015797">
    <property type="entry name" value="NUDIX_hydrolase-like_dom_sf"/>
</dbReference>
<dbReference type="SUPFAM" id="SSF46785">
    <property type="entry name" value="Winged helix' DNA-binding domain"/>
    <property type="match status" value="1"/>
</dbReference>
<dbReference type="EMBL" id="JRHC01000007">
    <property type="protein sequence ID" value="KJF42039.1"/>
    <property type="molecule type" value="Genomic_DNA"/>
</dbReference>
<accession>A0A0D8J5J8</accession>
<proteinExistence type="predicted"/>
<dbReference type="CDD" id="cd18873">
    <property type="entry name" value="NUDIX_NadM_like"/>
    <property type="match status" value="1"/>
</dbReference>
<gene>
    <name evidence="2" type="ORF">LH29_22430</name>
</gene>
<dbReference type="Pfam" id="PF21906">
    <property type="entry name" value="WHD_NrtR"/>
    <property type="match status" value="1"/>
</dbReference>
<evidence type="ECO:0000313" key="3">
    <source>
        <dbReference type="Proteomes" id="UP000032544"/>
    </source>
</evidence>
<sequence>MILRHLSIDCVIFGFKDNKLCVLLWQSESDVAKRFFSEKDNYEEVEDLFTKNPMHTGQDYWALIGSHLPEDEDIDEYAKFILSKTTGLENVYLNQVKTFGKLDRVPFSRVLTTAYYAIINPEYHDLRQSELAKVLNWFEIDKLPKLVFDHKVIIEEALKKLHSEVKYHPVGFRMLPDKFTLTELQTLYEVILDTTLDTRNFRKKIQNMGLLIDTGEKQTNVAHRAAKLYSFDLDVYNKLREEGLNFRI</sequence>
<dbReference type="InterPro" id="IPR054105">
    <property type="entry name" value="WHD_NrtR"/>
</dbReference>
<dbReference type="STRING" id="1544798.LH29_22430"/>